<accession>A0A059F233</accession>
<dbReference type="GO" id="GO:0016281">
    <property type="term" value="C:eukaryotic translation initiation factor 4F complex"/>
    <property type="evidence" value="ECO:0007669"/>
    <property type="project" value="TreeGrafter"/>
</dbReference>
<name>A0A059F233_9MICR</name>
<dbReference type="GO" id="GO:0003743">
    <property type="term" value="F:translation initiation factor activity"/>
    <property type="evidence" value="ECO:0007669"/>
    <property type="project" value="UniProtKB-KW"/>
</dbReference>
<feature type="coiled-coil region" evidence="4">
    <location>
        <begin position="131"/>
        <end position="167"/>
    </location>
</feature>
<evidence type="ECO:0000256" key="3">
    <source>
        <dbReference type="ARBA" id="ARBA00022917"/>
    </source>
</evidence>
<dbReference type="OrthoDB" id="514777at2759"/>
<dbReference type="PANTHER" id="PTHR23253">
    <property type="entry name" value="EUKARYOTIC TRANSLATION INITIATION FACTOR 4 GAMMA"/>
    <property type="match status" value="1"/>
</dbReference>
<evidence type="ECO:0000313" key="8">
    <source>
        <dbReference type="Proteomes" id="UP000030655"/>
    </source>
</evidence>
<dbReference type="STRING" id="1288291.A0A059F233"/>
<reference evidence="7 8" key="2">
    <citation type="submission" date="2014-03" db="EMBL/GenBank/DDBJ databases">
        <title>The Genome Sequence of Anncaliia algerae insect isolate PRA339.</title>
        <authorList>
            <consortium name="The Broad Institute Genome Sequencing Platform"/>
            <consortium name="The Broad Institute Genome Sequencing Center for Infectious Disease"/>
            <person name="Cuomo C."/>
            <person name="Becnel J."/>
            <person name="Sanscrainte N."/>
            <person name="Walker B."/>
            <person name="Young S.K."/>
            <person name="Zeng Q."/>
            <person name="Gargeya S."/>
            <person name="Fitzgerald M."/>
            <person name="Haas B."/>
            <person name="Abouelleil A."/>
            <person name="Alvarado L."/>
            <person name="Arachchi H.M."/>
            <person name="Berlin A.M."/>
            <person name="Chapman S.B."/>
            <person name="Dewar J."/>
            <person name="Goldberg J."/>
            <person name="Griggs A."/>
            <person name="Gujja S."/>
            <person name="Hansen M."/>
            <person name="Howarth C."/>
            <person name="Imamovic A."/>
            <person name="Larimer J."/>
            <person name="McCowan C."/>
            <person name="Murphy C."/>
            <person name="Neiman D."/>
            <person name="Pearson M."/>
            <person name="Priest M."/>
            <person name="Roberts A."/>
            <person name="Saif S."/>
            <person name="Shea T."/>
            <person name="Sisk P."/>
            <person name="Sykes S."/>
            <person name="Wortman J."/>
            <person name="Nusbaum C."/>
            <person name="Birren B."/>
        </authorList>
    </citation>
    <scope>NUCLEOTIDE SEQUENCE [LARGE SCALE GENOMIC DNA]</scope>
    <source>
        <strain evidence="7 8">PRA339</strain>
    </source>
</reference>
<dbReference type="InterPro" id="IPR003890">
    <property type="entry name" value="MIF4G-like_typ-3"/>
</dbReference>
<dbReference type="Gene3D" id="1.25.40.180">
    <property type="match status" value="1"/>
</dbReference>
<dbReference type="Proteomes" id="UP000030655">
    <property type="component" value="Unassembled WGS sequence"/>
</dbReference>
<reference evidence="8" key="1">
    <citation type="submission" date="2013-02" db="EMBL/GenBank/DDBJ databases">
        <authorList>
            <consortium name="The Broad Institute Genome Sequencing Platform"/>
            <person name="Cuomo C."/>
            <person name="Becnel J."/>
            <person name="Sanscrainte N."/>
            <person name="Walker B."/>
            <person name="Young S.K."/>
            <person name="Zeng Q."/>
            <person name="Gargeya S."/>
            <person name="Fitzgerald M."/>
            <person name="Haas B."/>
            <person name="Abouelleil A."/>
            <person name="Alvarado L."/>
            <person name="Arachchi H.M."/>
            <person name="Berlin A.M."/>
            <person name="Chapman S.B."/>
            <person name="Dewar J."/>
            <person name="Goldberg J."/>
            <person name="Griggs A."/>
            <person name="Gujja S."/>
            <person name="Hansen M."/>
            <person name="Howarth C."/>
            <person name="Imamovic A."/>
            <person name="Larimer J."/>
            <person name="McCowan C."/>
            <person name="Murphy C."/>
            <person name="Neiman D."/>
            <person name="Pearson M."/>
            <person name="Priest M."/>
            <person name="Roberts A."/>
            <person name="Saif S."/>
            <person name="Shea T."/>
            <person name="Sisk P."/>
            <person name="Sykes S."/>
            <person name="Wortman J."/>
            <person name="Nusbaum C."/>
            <person name="Birren B."/>
        </authorList>
    </citation>
    <scope>NUCLEOTIDE SEQUENCE [LARGE SCALE GENOMIC DNA]</scope>
    <source>
        <strain evidence="8">PRA339</strain>
    </source>
</reference>
<evidence type="ECO:0000256" key="1">
    <source>
        <dbReference type="ARBA" id="ARBA00005775"/>
    </source>
</evidence>
<dbReference type="InterPro" id="IPR016024">
    <property type="entry name" value="ARM-type_fold"/>
</dbReference>
<evidence type="ECO:0000256" key="5">
    <source>
        <dbReference type="SAM" id="MobiDB-lite"/>
    </source>
</evidence>
<sequence length="722" mass="84954">MSMIKKVIYRQKHPLFVISGGNYRADVHRIRSAPPPDVETLSHQISELVIETPKEKGLILKTEGGKVLTQEDLDNFVDSSSEEESSSENETIVDEKSKDKLVDHKKTSVKIEKSDESDDKIFNKEEQAIKNEVIESIKEKIREEIKEEVKEAIKNEVEREIRESKAETMKGNVYKFEFPKEIAAEEPARIETSVKSSGIYQIPTLTTPKTVYKKIDEGLSRKHLLQNRIKRFYSIDEILFFKERKTIPLIYERSLFKKTELSESEKLEGKVYDVVALFRRECNRVAKSNMDKVLKEIKRLTVKTIEEMTEIADFIFEKAVREVAYQDLYIQIIKALKTTFFSQKEIEDKKKGSAHSVFWTEICHQCKDTFINKENWSYEVSIKENAQLTVEERYKYEEELEEKEGEKIKKKGRILGTIRLLANFFINGMISDNFILTIINNLKAKLDNQENVEIICSLLDHCGEKFMKKNVALFNEVISILKSNMDTYHLRVKFIVQDLIDEKIPNWKTETKKTSALFPKNKFSGILFLEEEESRKEPERIAYDVLFKNIKNALQDEGSDLNLLRQNTIKEIKKGSNSEFLYEFFSYVCENFDLVDELINFFLQMVNMFTKKEILDSLNETFILLEELKWDAPFAYSNFYKILIYLQSDAILLDDDLNEFKADTYEEERVKIIKQWLSDYNNYNLRLERVCKKDEIVNILNEHASGEERDRFKDYLEKYELI</sequence>
<keyword evidence="2" id="KW-0396">Initiation factor</keyword>
<feature type="compositionally biased region" description="Acidic residues" evidence="5">
    <location>
        <begin position="77"/>
        <end position="87"/>
    </location>
</feature>
<evidence type="ECO:0000259" key="6">
    <source>
        <dbReference type="SMART" id="SM00543"/>
    </source>
</evidence>
<dbReference type="AlphaFoldDB" id="A0A059F233"/>
<gene>
    <name evidence="7" type="ORF">H312_01449</name>
</gene>
<organism evidence="7 8">
    <name type="scientific">Anncaliia algerae PRA339</name>
    <dbReference type="NCBI Taxonomy" id="1288291"/>
    <lineage>
        <taxon>Eukaryota</taxon>
        <taxon>Fungi</taxon>
        <taxon>Fungi incertae sedis</taxon>
        <taxon>Microsporidia</taxon>
        <taxon>Tubulinosematoidea</taxon>
        <taxon>Tubulinosematidae</taxon>
        <taxon>Anncaliia</taxon>
    </lineage>
</organism>
<protein>
    <recommendedName>
        <fullName evidence="6">MIF4G domain-containing protein</fullName>
    </recommendedName>
</protein>
<evidence type="ECO:0000256" key="2">
    <source>
        <dbReference type="ARBA" id="ARBA00022540"/>
    </source>
</evidence>
<keyword evidence="4" id="KW-0175">Coiled coil</keyword>
<dbReference type="SMART" id="SM00543">
    <property type="entry name" value="MIF4G"/>
    <property type="match status" value="1"/>
</dbReference>
<dbReference type="VEuPathDB" id="MicrosporidiaDB:H312_01449"/>
<comment type="similarity">
    <text evidence="1">Belongs to the eukaryotic initiation factor 4G family.</text>
</comment>
<feature type="region of interest" description="Disordered" evidence="5">
    <location>
        <begin position="77"/>
        <end position="99"/>
    </location>
</feature>
<evidence type="ECO:0000313" key="7">
    <source>
        <dbReference type="EMBL" id="KCZ81157.1"/>
    </source>
</evidence>
<keyword evidence="3" id="KW-0648">Protein biosynthesis</keyword>
<dbReference type="HOGENOM" id="CLU_023295_0_0_1"/>
<proteinExistence type="inferred from homology"/>
<dbReference type="GO" id="GO:0003729">
    <property type="term" value="F:mRNA binding"/>
    <property type="evidence" value="ECO:0007669"/>
    <property type="project" value="TreeGrafter"/>
</dbReference>
<dbReference type="PANTHER" id="PTHR23253:SF9">
    <property type="entry name" value="EUKARYOTIC TRANSLATION INITIATION FACTOR 4 GAMMA 2"/>
    <property type="match status" value="1"/>
</dbReference>
<keyword evidence="8" id="KW-1185">Reference proteome</keyword>
<dbReference type="Pfam" id="PF02854">
    <property type="entry name" value="MIF4G"/>
    <property type="match status" value="1"/>
</dbReference>
<dbReference type="SUPFAM" id="SSF48371">
    <property type="entry name" value="ARM repeat"/>
    <property type="match status" value="1"/>
</dbReference>
<feature type="domain" description="MIF4G" evidence="6">
    <location>
        <begin position="272"/>
        <end position="506"/>
    </location>
</feature>
<dbReference type="EMBL" id="KK365149">
    <property type="protein sequence ID" value="KCZ81157.1"/>
    <property type="molecule type" value="Genomic_DNA"/>
</dbReference>
<evidence type="ECO:0000256" key="4">
    <source>
        <dbReference type="SAM" id="Coils"/>
    </source>
</evidence>